<evidence type="ECO:0000256" key="9">
    <source>
        <dbReference type="ARBA" id="ARBA00022842"/>
    </source>
</evidence>
<dbReference type="Pfam" id="PF01715">
    <property type="entry name" value="IPPT"/>
    <property type="match status" value="1"/>
</dbReference>
<accession>A0A072UJW9</accession>
<evidence type="ECO:0000256" key="4">
    <source>
        <dbReference type="ARBA" id="ARBA00022722"/>
    </source>
</evidence>
<dbReference type="InterPro" id="IPR041588">
    <property type="entry name" value="Integrase_H2C2"/>
</dbReference>
<keyword evidence="13" id="KW-0238">DNA-binding</keyword>
<dbReference type="Gene3D" id="3.30.420.10">
    <property type="entry name" value="Ribonuclease H-like superfamily/Ribonuclease H"/>
    <property type="match status" value="1"/>
</dbReference>
<organism evidence="19 21">
    <name type="scientific">Medicago truncatula</name>
    <name type="common">Barrel medic</name>
    <name type="synonym">Medicago tribuloides</name>
    <dbReference type="NCBI Taxonomy" id="3880"/>
    <lineage>
        <taxon>Eukaryota</taxon>
        <taxon>Viridiplantae</taxon>
        <taxon>Streptophyta</taxon>
        <taxon>Embryophyta</taxon>
        <taxon>Tracheophyta</taxon>
        <taxon>Spermatophyta</taxon>
        <taxon>Magnoliopsida</taxon>
        <taxon>eudicotyledons</taxon>
        <taxon>Gunneridae</taxon>
        <taxon>Pentapetalae</taxon>
        <taxon>rosids</taxon>
        <taxon>fabids</taxon>
        <taxon>Fabales</taxon>
        <taxon>Fabaceae</taxon>
        <taxon>Papilionoideae</taxon>
        <taxon>50 kb inversion clade</taxon>
        <taxon>NPAAA clade</taxon>
        <taxon>Hologalegina</taxon>
        <taxon>IRL clade</taxon>
        <taxon>Trifolieae</taxon>
        <taxon>Medicago</taxon>
    </lineage>
</organism>
<dbReference type="PANTHER" id="PTHR37984:SF5">
    <property type="entry name" value="PROTEIN NYNRIN-LIKE"/>
    <property type="match status" value="1"/>
</dbReference>
<keyword evidence="10" id="KW-0229">DNA integration</keyword>
<dbReference type="Gene3D" id="1.10.287.890">
    <property type="entry name" value="Crystal structure of tRNA isopentenylpyrophosphate transferase (bh2366) domain"/>
    <property type="match status" value="1"/>
</dbReference>
<dbReference type="GO" id="GO:0046872">
    <property type="term" value="F:metal ion binding"/>
    <property type="evidence" value="ECO:0007669"/>
    <property type="project" value="UniProtKB-KW"/>
</dbReference>
<dbReference type="FunFam" id="3.30.70.270:FF:000020">
    <property type="entry name" value="Transposon Tf2-6 polyprotein-like Protein"/>
    <property type="match status" value="1"/>
</dbReference>
<dbReference type="Pfam" id="PF17917">
    <property type="entry name" value="RT_RNaseH"/>
    <property type="match status" value="1"/>
</dbReference>
<keyword evidence="1" id="KW-0645">Protease</keyword>
<keyword evidence="9" id="KW-0460">Magnesium</keyword>
<evidence type="ECO:0000256" key="15">
    <source>
        <dbReference type="SAM" id="SignalP"/>
    </source>
</evidence>
<dbReference type="AlphaFoldDB" id="A0A072UJW9"/>
<feature type="signal peptide" evidence="15">
    <location>
        <begin position="1"/>
        <end position="16"/>
    </location>
</feature>
<keyword evidence="8" id="KW-0378">Hydrolase</keyword>
<evidence type="ECO:0000256" key="6">
    <source>
        <dbReference type="ARBA" id="ARBA00022750"/>
    </source>
</evidence>
<dbReference type="GO" id="GO:0003887">
    <property type="term" value="F:DNA-directed DNA polymerase activity"/>
    <property type="evidence" value="ECO:0007669"/>
    <property type="project" value="UniProtKB-KW"/>
</dbReference>
<keyword evidence="21" id="KW-1185">Reference proteome</keyword>
<evidence type="ECO:0000256" key="12">
    <source>
        <dbReference type="ARBA" id="ARBA00022932"/>
    </source>
</evidence>
<dbReference type="InterPro" id="IPR050951">
    <property type="entry name" value="Retrovirus_Pol_polyprotein"/>
</dbReference>
<feature type="domain" description="Reverse transcriptase RNase H-like" evidence="16">
    <location>
        <begin position="169"/>
        <end position="254"/>
    </location>
</feature>
<evidence type="ECO:0000259" key="16">
    <source>
        <dbReference type="Pfam" id="PF17917"/>
    </source>
</evidence>
<dbReference type="SUPFAM" id="SSF53098">
    <property type="entry name" value="Ribonuclease H-like"/>
    <property type="match status" value="1"/>
</dbReference>
<dbReference type="Gene3D" id="3.40.50.300">
    <property type="entry name" value="P-loop containing nucleotide triphosphate hydrolases"/>
    <property type="match status" value="1"/>
</dbReference>
<dbReference type="InterPro" id="IPR027417">
    <property type="entry name" value="P-loop_NTPase"/>
</dbReference>
<keyword evidence="5" id="KW-0479">Metal-binding</keyword>
<keyword evidence="12" id="KW-0239">DNA-directed DNA polymerase</keyword>
<dbReference type="InterPro" id="IPR041373">
    <property type="entry name" value="RT_RNaseH"/>
</dbReference>
<dbReference type="PaxDb" id="3880-AES58613"/>
<evidence type="ECO:0000256" key="1">
    <source>
        <dbReference type="ARBA" id="ARBA00022670"/>
    </source>
</evidence>
<keyword evidence="6" id="KW-0064">Aspartyl protease</keyword>
<dbReference type="GO" id="GO:0006508">
    <property type="term" value="P:proteolysis"/>
    <property type="evidence" value="ECO:0007669"/>
    <property type="project" value="UniProtKB-KW"/>
</dbReference>
<keyword evidence="7" id="KW-0255">Endonuclease</keyword>
<dbReference type="PANTHER" id="PTHR37984">
    <property type="entry name" value="PROTEIN CBG26694"/>
    <property type="match status" value="1"/>
</dbReference>
<dbReference type="GO" id="GO:0006310">
    <property type="term" value="P:DNA recombination"/>
    <property type="evidence" value="ECO:0007669"/>
    <property type="project" value="UniProtKB-KW"/>
</dbReference>
<dbReference type="GO" id="GO:0004190">
    <property type="term" value="F:aspartic-type endopeptidase activity"/>
    <property type="evidence" value="ECO:0007669"/>
    <property type="project" value="UniProtKB-KW"/>
</dbReference>
<dbReference type="InterPro" id="IPR056924">
    <property type="entry name" value="SH3_Tf2-1"/>
</dbReference>
<reference evidence="20" key="3">
    <citation type="submission" date="2015-04" db="UniProtKB">
        <authorList>
            <consortium name="EnsemblPlants"/>
        </authorList>
    </citation>
    <scope>IDENTIFICATION</scope>
    <source>
        <strain evidence="20">cv. Jemalong A17</strain>
    </source>
</reference>
<keyword evidence="11" id="KW-0695">RNA-directed DNA polymerase</keyword>
<feature type="chain" id="PRO_5014499748" evidence="15">
    <location>
        <begin position="17"/>
        <end position="1039"/>
    </location>
</feature>
<reference evidence="19 21" key="2">
    <citation type="journal article" date="2014" name="BMC Genomics">
        <title>An improved genome release (version Mt4.0) for the model legume Medicago truncatula.</title>
        <authorList>
            <person name="Tang H."/>
            <person name="Krishnakumar V."/>
            <person name="Bidwell S."/>
            <person name="Rosen B."/>
            <person name="Chan A."/>
            <person name="Zhou S."/>
            <person name="Gentzbittel L."/>
            <person name="Childs K.L."/>
            <person name="Yandell M."/>
            <person name="Gundlach H."/>
            <person name="Mayer K.F."/>
            <person name="Schwartz D.C."/>
            <person name="Town C.D."/>
        </authorList>
    </citation>
    <scope>GENOME REANNOTATION</scope>
    <source>
        <strain evidence="19">A17</strain>
        <strain evidence="20 21">cv. Jemalong A17</strain>
    </source>
</reference>
<dbReference type="EMBL" id="CM001222">
    <property type="protein sequence ID" value="KEH26140.1"/>
    <property type="molecule type" value="Genomic_DNA"/>
</dbReference>
<dbReference type="HOGENOM" id="CLU_292929_0_0_1"/>
<dbReference type="GO" id="GO:0003677">
    <property type="term" value="F:DNA binding"/>
    <property type="evidence" value="ECO:0007669"/>
    <property type="project" value="UniProtKB-KW"/>
</dbReference>
<keyword evidence="14" id="KW-0233">DNA recombination</keyword>
<evidence type="ECO:0000256" key="5">
    <source>
        <dbReference type="ARBA" id="ARBA00022723"/>
    </source>
</evidence>
<evidence type="ECO:0000256" key="7">
    <source>
        <dbReference type="ARBA" id="ARBA00022759"/>
    </source>
</evidence>
<dbReference type="EnsemblPlants" id="KEH26140">
    <property type="protein sequence ID" value="KEH26140"/>
    <property type="gene ID" value="MTR_6g045307"/>
</dbReference>
<dbReference type="GO" id="GO:0015074">
    <property type="term" value="P:DNA integration"/>
    <property type="evidence" value="ECO:0007669"/>
    <property type="project" value="UniProtKB-KW"/>
</dbReference>
<dbReference type="SUPFAM" id="SSF56672">
    <property type="entry name" value="DNA/RNA polymerases"/>
    <property type="match status" value="1"/>
</dbReference>
<evidence type="ECO:0000313" key="20">
    <source>
        <dbReference type="EnsemblPlants" id="KEH26140"/>
    </source>
</evidence>
<evidence type="ECO:0000256" key="8">
    <source>
        <dbReference type="ARBA" id="ARBA00022801"/>
    </source>
</evidence>
<protein>
    <submittedName>
        <fullName evidence="19">IPP transferase</fullName>
    </submittedName>
</protein>
<keyword evidence="4" id="KW-0540">Nuclease</keyword>
<dbReference type="CDD" id="cd09274">
    <property type="entry name" value="RNase_HI_RT_Ty3"/>
    <property type="match status" value="1"/>
</dbReference>
<dbReference type="InterPro" id="IPR012337">
    <property type="entry name" value="RNaseH-like_sf"/>
</dbReference>
<dbReference type="Pfam" id="PF17921">
    <property type="entry name" value="Integrase_H2C2"/>
    <property type="match status" value="1"/>
</dbReference>
<gene>
    <name evidence="19" type="ordered locus">MTR_6g045307</name>
</gene>
<evidence type="ECO:0000259" key="18">
    <source>
        <dbReference type="Pfam" id="PF24626"/>
    </source>
</evidence>
<evidence type="ECO:0000256" key="13">
    <source>
        <dbReference type="ARBA" id="ARBA00023125"/>
    </source>
</evidence>
<dbReference type="Proteomes" id="UP000002051">
    <property type="component" value="Chromosome 6"/>
</dbReference>
<evidence type="ECO:0000259" key="17">
    <source>
        <dbReference type="Pfam" id="PF17921"/>
    </source>
</evidence>
<keyword evidence="2 19" id="KW-0808">Transferase</keyword>
<evidence type="ECO:0000256" key="11">
    <source>
        <dbReference type="ARBA" id="ARBA00022918"/>
    </source>
</evidence>
<keyword evidence="15" id="KW-0732">Signal</keyword>
<evidence type="ECO:0000313" key="19">
    <source>
        <dbReference type="EMBL" id="KEH26140.1"/>
    </source>
</evidence>
<dbReference type="Pfam" id="PF24626">
    <property type="entry name" value="SH3_Tf2-1"/>
    <property type="match status" value="1"/>
</dbReference>
<dbReference type="InterPro" id="IPR043502">
    <property type="entry name" value="DNA/RNA_pol_sf"/>
</dbReference>
<evidence type="ECO:0000313" key="21">
    <source>
        <dbReference type="Proteomes" id="UP000002051"/>
    </source>
</evidence>
<evidence type="ECO:0000256" key="2">
    <source>
        <dbReference type="ARBA" id="ARBA00022679"/>
    </source>
</evidence>
<name>A0A072UJW9_MEDTR</name>
<reference evidence="19 21" key="1">
    <citation type="journal article" date="2011" name="Nature">
        <title>The Medicago genome provides insight into the evolution of rhizobial symbioses.</title>
        <authorList>
            <person name="Young N.D."/>
            <person name="Debelle F."/>
            <person name="Oldroyd G.E."/>
            <person name="Geurts R."/>
            <person name="Cannon S.B."/>
            <person name="Udvardi M.K."/>
            <person name="Benedito V.A."/>
            <person name="Mayer K.F."/>
            <person name="Gouzy J."/>
            <person name="Schoof H."/>
            <person name="Van de Peer Y."/>
            <person name="Proost S."/>
            <person name="Cook D.R."/>
            <person name="Meyers B.C."/>
            <person name="Spannagl M."/>
            <person name="Cheung F."/>
            <person name="De Mita S."/>
            <person name="Krishnakumar V."/>
            <person name="Gundlach H."/>
            <person name="Zhou S."/>
            <person name="Mudge J."/>
            <person name="Bharti A.K."/>
            <person name="Murray J.D."/>
            <person name="Naoumkina M.A."/>
            <person name="Rosen B."/>
            <person name="Silverstein K.A."/>
            <person name="Tang H."/>
            <person name="Rombauts S."/>
            <person name="Zhao P.X."/>
            <person name="Zhou P."/>
            <person name="Barbe V."/>
            <person name="Bardou P."/>
            <person name="Bechner M."/>
            <person name="Bellec A."/>
            <person name="Berger A."/>
            <person name="Berges H."/>
            <person name="Bidwell S."/>
            <person name="Bisseling T."/>
            <person name="Choisne N."/>
            <person name="Couloux A."/>
            <person name="Denny R."/>
            <person name="Deshpande S."/>
            <person name="Dai X."/>
            <person name="Doyle J.J."/>
            <person name="Dudez A.M."/>
            <person name="Farmer A.D."/>
            <person name="Fouteau S."/>
            <person name="Franken C."/>
            <person name="Gibelin C."/>
            <person name="Gish J."/>
            <person name="Goldstein S."/>
            <person name="Gonzalez A.J."/>
            <person name="Green P.J."/>
            <person name="Hallab A."/>
            <person name="Hartog M."/>
            <person name="Hua A."/>
            <person name="Humphray S.J."/>
            <person name="Jeong D.H."/>
            <person name="Jing Y."/>
            <person name="Jocker A."/>
            <person name="Kenton S.M."/>
            <person name="Kim D.J."/>
            <person name="Klee K."/>
            <person name="Lai H."/>
            <person name="Lang C."/>
            <person name="Lin S."/>
            <person name="Macmil S.L."/>
            <person name="Magdelenat G."/>
            <person name="Matthews L."/>
            <person name="McCorrison J."/>
            <person name="Monaghan E.L."/>
            <person name="Mun J.H."/>
            <person name="Najar F.Z."/>
            <person name="Nicholson C."/>
            <person name="Noirot C."/>
            <person name="O'Bleness M."/>
            <person name="Paule C.R."/>
            <person name="Poulain J."/>
            <person name="Prion F."/>
            <person name="Qin B."/>
            <person name="Qu C."/>
            <person name="Retzel E.F."/>
            <person name="Riddle C."/>
            <person name="Sallet E."/>
            <person name="Samain S."/>
            <person name="Samson N."/>
            <person name="Sanders I."/>
            <person name="Saurat O."/>
            <person name="Scarpelli C."/>
            <person name="Schiex T."/>
            <person name="Segurens B."/>
            <person name="Severin A.J."/>
            <person name="Sherrier D.J."/>
            <person name="Shi R."/>
            <person name="Sims S."/>
            <person name="Singer S.R."/>
            <person name="Sinharoy S."/>
            <person name="Sterck L."/>
            <person name="Viollet A."/>
            <person name="Wang B.B."/>
            <person name="Wang K."/>
            <person name="Wang M."/>
            <person name="Wang X."/>
            <person name="Warfsmann J."/>
            <person name="Weissenbach J."/>
            <person name="White D.D."/>
            <person name="White J.D."/>
            <person name="Wiley G.B."/>
            <person name="Wincker P."/>
            <person name="Xing Y."/>
            <person name="Yang L."/>
            <person name="Yao Z."/>
            <person name="Ying F."/>
            <person name="Zhai J."/>
            <person name="Zhou L."/>
            <person name="Zuber A."/>
            <person name="Denarie J."/>
            <person name="Dixon R.A."/>
            <person name="May G.D."/>
            <person name="Schwartz D.C."/>
            <person name="Rogers J."/>
            <person name="Quetier F."/>
            <person name="Town C.D."/>
            <person name="Roe B.A."/>
        </authorList>
    </citation>
    <scope>NUCLEOTIDE SEQUENCE [LARGE SCALE GENOMIC DNA]</scope>
    <source>
        <strain evidence="19">A17</strain>
        <strain evidence="20 21">cv. Jemalong A17</strain>
    </source>
</reference>
<sequence length="1039" mass="119065">MDVIFVLDWLLAFGVSINCLTKSVTFSKPVEELDRKFLTAEQVKRSLDGEACVFMMFASLKENQLCAKLSKCEFWLKEGSFLGHVISKGGISVDPPKVDAVLQWESPKSVFEIRSFIGLAGYYRRFIEGFSKLALPLTQLTRKGQAYVWDAKCEKSFQELKKRLTSALVLILPNPKESFVVVAYASRQLKVHEKNYPNHDLELAAVVYALKIWRHYLYGSKFEVFSDHKSLKYLFDQKELNMRQRRWLEYLKDFDFQLSYHPGKANVVVDALCRKTLHMSALMLTSNILEEIKNGQKEDLELVDRVTLVNQGKGGDFRLDENDVLMFRDRVCVPDVLELKRQILDEGHRSILCIHPGATKMYQDLKRLFWWPGMKMEIAEFVYACLVCQKSKIEHQRPSGLMQPLFVPEWKWDSISMDFVGALPKTRKGFDSIWVIVDRLTKSAHFVPIKTGMTVAKLAEIYIEQIVRLHGIPSSIVWDRDPSIGMAPFEALYGRRCRTPLCWFESGESALLGLEVVQETTEKVKIIQEKMKASQSRQKSYHDKRRKDIEFQVGDHVFFRVNPVTGVGRALKCRKLTPRFVGPFDVIEKVGVVAYRIALPPSLSNLHNVFHVSQLRKYVHDASHVIQVDELEVRDNLTVETLPVRIEDRELKRLRGKEIVLVKVIWVGPTGESATWEPESRMRVSYPELFPSVVVAVKGMTLLLRDYCKAGVSPYNRCASGIERNRSVTLDANGRKHPQPSLLTNPNTHINQWVKTTIRRHMEDISIFLLPSVTLTSAIFCCKTLVVSKLTKGLDTVTNKVSDSERCSIPHHLLGIIDDPEYDFTMNDFCKNVLESIDLIIGNGRLPIILGGSNSYIKKLIEEPTIAFLSKYYYFFIWVDVSLPTLFQYVGKRVDEMVESDNSKGIRRAIAVPELDSFFQIEKKNDIDDAQMEKILAEAIRKTKQNTSILVQNQLLRIENMAQMLGSMVYKIDSTEVFEALLKGEDYKHLHQDNVIKPRMEIVKRFLEETPVGFKNEKYSNENGKHAPNGVSNIGAKII</sequence>
<dbReference type="Gene3D" id="3.30.70.270">
    <property type="match status" value="2"/>
</dbReference>
<proteinExistence type="predicted"/>
<feature type="domain" description="Tf2-1-like SH3-like" evidence="18">
    <location>
        <begin position="554"/>
        <end position="619"/>
    </location>
</feature>
<feature type="domain" description="Integrase zinc-binding" evidence="17">
    <location>
        <begin position="338"/>
        <end position="392"/>
    </location>
</feature>
<evidence type="ECO:0000256" key="14">
    <source>
        <dbReference type="ARBA" id="ARBA00023172"/>
    </source>
</evidence>
<evidence type="ECO:0000256" key="10">
    <source>
        <dbReference type="ARBA" id="ARBA00022908"/>
    </source>
</evidence>
<dbReference type="InterPro" id="IPR036397">
    <property type="entry name" value="RNaseH_sf"/>
</dbReference>
<evidence type="ECO:0000256" key="3">
    <source>
        <dbReference type="ARBA" id="ARBA00022695"/>
    </source>
</evidence>
<dbReference type="GO" id="GO:0003964">
    <property type="term" value="F:RNA-directed DNA polymerase activity"/>
    <property type="evidence" value="ECO:0007669"/>
    <property type="project" value="UniProtKB-KW"/>
</dbReference>
<dbReference type="STRING" id="3880.A0A072UJW9"/>
<keyword evidence="3" id="KW-0548">Nucleotidyltransferase</keyword>
<dbReference type="InterPro" id="IPR043128">
    <property type="entry name" value="Rev_trsase/Diguanyl_cyclase"/>
</dbReference>
<dbReference type="GO" id="GO:0004519">
    <property type="term" value="F:endonuclease activity"/>
    <property type="evidence" value="ECO:0007669"/>
    <property type="project" value="UniProtKB-KW"/>
</dbReference>
<dbReference type="Gene3D" id="1.10.340.70">
    <property type="match status" value="1"/>
</dbReference>